<keyword evidence="2" id="KW-1133">Transmembrane helix</keyword>
<dbReference type="PROSITE" id="PS51762">
    <property type="entry name" value="GH16_2"/>
    <property type="match status" value="1"/>
</dbReference>
<accession>A0ABT4MAA7</accession>
<evidence type="ECO:0000313" key="5">
    <source>
        <dbReference type="Proteomes" id="UP001081071"/>
    </source>
</evidence>
<dbReference type="EMBL" id="JAPWIJ010000002">
    <property type="protein sequence ID" value="MCZ4517897.1"/>
    <property type="molecule type" value="Genomic_DNA"/>
</dbReference>
<keyword evidence="4" id="KW-0378">Hydrolase</keyword>
<organism evidence="4 5">
    <name type="scientific">Rhodococcus ruber</name>
    <dbReference type="NCBI Taxonomy" id="1830"/>
    <lineage>
        <taxon>Bacteria</taxon>
        <taxon>Bacillati</taxon>
        <taxon>Actinomycetota</taxon>
        <taxon>Actinomycetes</taxon>
        <taxon>Mycobacteriales</taxon>
        <taxon>Nocardiaceae</taxon>
        <taxon>Rhodococcus</taxon>
    </lineage>
</organism>
<evidence type="ECO:0000313" key="4">
    <source>
        <dbReference type="EMBL" id="MCZ4517897.1"/>
    </source>
</evidence>
<dbReference type="PANTHER" id="PTHR10963">
    <property type="entry name" value="GLYCOSYL HYDROLASE-RELATED"/>
    <property type="match status" value="1"/>
</dbReference>
<keyword evidence="5" id="KW-1185">Reference proteome</keyword>
<dbReference type="PANTHER" id="PTHR10963:SF55">
    <property type="entry name" value="GLYCOSIDE HYDROLASE FAMILY 16 PROTEIN"/>
    <property type="match status" value="1"/>
</dbReference>
<evidence type="ECO:0000256" key="1">
    <source>
        <dbReference type="ARBA" id="ARBA00006865"/>
    </source>
</evidence>
<sequence>MPGTYVQSTPPRRRWPVAGAVFVLVGGITVGFVAFAQSRVVDAPRIAPIGVDATTVYDAFTGPAGQRVDPNLWSSRPDDSSVVDDGAARYSTSQENASVDGQGRMSITALRTADGVTSAEVTSTSAFTFGRVEARIQLPAGDLLYPTFRLISTELGATGEPVGTIDAVEPTGDGDFRSGISSAAEALSSTSIMPLPSSDGYHVYWIERRPGVVTTGIDSTVIHRSTPDDLGGGGENWVFDAPFRMQFDLRVGSTQSDSTESVALPATMSVDWVRTRSD</sequence>
<keyword evidence="2" id="KW-0812">Transmembrane</keyword>
<keyword evidence="2" id="KW-0472">Membrane</keyword>
<dbReference type="Gene3D" id="2.60.120.200">
    <property type="match status" value="1"/>
</dbReference>
<dbReference type="InterPro" id="IPR050546">
    <property type="entry name" value="Glycosyl_Hydrlase_16"/>
</dbReference>
<dbReference type="InterPro" id="IPR013320">
    <property type="entry name" value="ConA-like_dom_sf"/>
</dbReference>
<dbReference type="Pfam" id="PF00722">
    <property type="entry name" value="Glyco_hydro_16"/>
    <property type="match status" value="1"/>
</dbReference>
<comment type="similarity">
    <text evidence="1">Belongs to the glycosyl hydrolase 16 family.</text>
</comment>
<dbReference type="SUPFAM" id="SSF49899">
    <property type="entry name" value="Concanavalin A-like lectins/glucanases"/>
    <property type="match status" value="1"/>
</dbReference>
<gene>
    <name evidence="4" type="ORF">O4220_05155</name>
</gene>
<feature type="domain" description="GH16" evidence="3">
    <location>
        <begin position="71"/>
        <end position="278"/>
    </location>
</feature>
<name>A0ABT4MAA7_9NOCA</name>
<reference evidence="4" key="1">
    <citation type="submission" date="2022-12" db="EMBL/GenBank/DDBJ databases">
        <authorList>
            <person name="Krivoruchko A.V."/>
            <person name="Elkin A."/>
        </authorList>
    </citation>
    <scope>NUCLEOTIDE SEQUENCE</scope>
    <source>
        <strain evidence="4">IEGM 1391</strain>
    </source>
</reference>
<evidence type="ECO:0000256" key="2">
    <source>
        <dbReference type="SAM" id="Phobius"/>
    </source>
</evidence>
<feature type="transmembrane region" description="Helical" evidence="2">
    <location>
        <begin position="15"/>
        <end position="36"/>
    </location>
</feature>
<protein>
    <submittedName>
        <fullName evidence="4">Glycoside hydrolase family 16 protein</fullName>
    </submittedName>
</protein>
<dbReference type="RefSeq" id="WP_269602567.1">
    <property type="nucleotide sequence ID" value="NZ_JAPWIJ010000002.1"/>
</dbReference>
<dbReference type="Proteomes" id="UP001081071">
    <property type="component" value="Unassembled WGS sequence"/>
</dbReference>
<proteinExistence type="inferred from homology"/>
<dbReference type="GO" id="GO:0016787">
    <property type="term" value="F:hydrolase activity"/>
    <property type="evidence" value="ECO:0007669"/>
    <property type="project" value="UniProtKB-KW"/>
</dbReference>
<comment type="caution">
    <text evidence="4">The sequence shown here is derived from an EMBL/GenBank/DDBJ whole genome shotgun (WGS) entry which is preliminary data.</text>
</comment>
<evidence type="ECO:0000259" key="3">
    <source>
        <dbReference type="PROSITE" id="PS51762"/>
    </source>
</evidence>
<dbReference type="CDD" id="cd08023">
    <property type="entry name" value="GH16_laminarinase_like"/>
    <property type="match status" value="1"/>
</dbReference>
<dbReference type="InterPro" id="IPR000757">
    <property type="entry name" value="Beta-glucanase-like"/>
</dbReference>